<dbReference type="EMBL" id="JOJR01000014">
    <property type="protein sequence ID" value="RCN51396.1"/>
    <property type="molecule type" value="Genomic_DNA"/>
</dbReference>
<evidence type="ECO:0000313" key="2">
    <source>
        <dbReference type="Proteomes" id="UP000252519"/>
    </source>
</evidence>
<dbReference type="Proteomes" id="UP000252519">
    <property type="component" value="Unassembled WGS sequence"/>
</dbReference>
<name>A0A368H476_ANCCA</name>
<protein>
    <submittedName>
        <fullName evidence="1">Uncharacterized protein</fullName>
    </submittedName>
</protein>
<keyword evidence="2" id="KW-1185">Reference proteome</keyword>
<comment type="caution">
    <text evidence="1">The sequence shown here is derived from an EMBL/GenBank/DDBJ whole genome shotgun (WGS) entry which is preliminary data.</text>
</comment>
<proteinExistence type="predicted"/>
<organism evidence="1 2">
    <name type="scientific">Ancylostoma caninum</name>
    <name type="common">Dog hookworm</name>
    <dbReference type="NCBI Taxonomy" id="29170"/>
    <lineage>
        <taxon>Eukaryota</taxon>
        <taxon>Metazoa</taxon>
        <taxon>Ecdysozoa</taxon>
        <taxon>Nematoda</taxon>
        <taxon>Chromadorea</taxon>
        <taxon>Rhabditida</taxon>
        <taxon>Rhabditina</taxon>
        <taxon>Rhabditomorpha</taxon>
        <taxon>Strongyloidea</taxon>
        <taxon>Ancylostomatidae</taxon>
        <taxon>Ancylostomatinae</taxon>
        <taxon>Ancylostoma</taxon>
    </lineage>
</organism>
<sequence>MMLSLCGDEDVASWIVFMLVDGHDERRGGVDGITMMIESTVLKISCSVVAKRCHTIRSKRKTSRTALAAANI</sequence>
<accession>A0A368H476</accession>
<dbReference type="AlphaFoldDB" id="A0A368H476"/>
<gene>
    <name evidence="1" type="ORF">ANCCAN_02549</name>
</gene>
<reference evidence="1 2" key="1">
    <citation type="submission" date="2014-10" db="EMBL/GenBank/DDBJ databases">
        <title>Draft genome of the hookworm Ancylostoma caninum.</title>
        <authorList>
            <person name="Mitreva M."/>
        </authorList>
    </citation>
    <scope>NUCLEOTIDE SEQUENCE [LARGE SCALE GENOMIC DNA]</scope>
    <source>
        <strain evidence="1 2">Baltimore</strain>
    </source>
</reference>
<evidence type="ECO:0000313" key="1">
    <source>
        <dbReference type="EMBL" id="RCN51396.1"/>
    </source>
</evidence>